<name>A0A7C9QT40_9PROT</name>
<reference evidence="3 4" key="1">
    <citation type="submission" date="2020-02" db="EMBL/GenBank/DDBJ databases">
        <authorList>
            <person name="Dziuba M."/>
            <person name="Kuznetsov B."/>
            <person name="Mardanov A."/>
            <person name="Ravin N."/>
            <person name="Grouzdev D."/>
        </authorList>
    </citation>
    <scope>NUCLEOTIDE SEQUENCE [LARGE SCALE GENOMIC DNA]</scope>
    <source>
        <strain evidence="3 4">SpK</strain>
    </source>
</reference>
<keyword evidence="4" id="KW-1185">Reference proteome</keyword>
<dbReference type="GO" id="GO:0005992">
    <property type="term" value="P:trehalose biosynthetic process"/>
    <property type="evidence" value="ECO:0007669"/>
    <property type="project" value="InterPro"/>
</dbReference>
<proteinExistence type="inferred from homology"/>
<dbReference type="PANTHER" id="PTHR10788">
    <property type="entry name" value="TREHALOSE-6-PHOSPHATE SYNTHASE"/>
    <property type="match status" value="1"/>
</dbReference>
<evidence type="ECO:0000313" key="3">
    <source>
        <dbReference type="EMBL" id="NFV79885.1"/>
    </source>
</evidence>
<dbReference type="CDD" id="cd03788">
    <property type="entry name" value="GT20_TPS"/>
    <property type="match status" value="1"/>
</dbReference>
<evidence type="ECO:0000313" key="4">
    <source>
        <dbReference type="Proteomes" id="UP000480684"/>
    </source>
</evidence>
<accession>A0A7C9QT40</accession>
<gene>
    <name evidence="3" type="ORF">G4223_07155</name>
</gene>
<dbReference type="PANTHER" id="PTHR10788:SF106">
    <property type="entry name" value="BCDNA.GH08860"/>
    <property type="match status" value="1"/>
</dbReference>
<dbReference type="Gene3D" id="3.40.50.2000">
    <property type="entry name" value="Glycogen Phosphorylase B"/>
    <property type="match status" value="2"/>
</dbReference>
<organism evidence="3 4">
    <name type="scientific">Magnetospirillum aberrantis SpK</name>
    <dbReference type="NCBI Taxonomy" id="908842"/>
    <lineage>
        <taxon>Bacteria</taxon>
        <taxon>Pseudomonadati</taxon>
        <taxon>Pseudomonadota</taxon>
        <taxon>Alphaproteobacteria</taxon>
        <taxon>Rhodospirillales</taxon>
        <taxon>Rhodospirillaceae</taxon>
        <taxon>Magnetospirillum</taxon>
    </lineage>
</organism>
<dbReference type="Proteomes" id="UP000480684">
    <property type="component" value="Unassembled WGS sequence"/>
</dbReference>
<dbReference type="EMBL" id="JAAIYP010000034">
    <property type="protein sequence ID" value="NFV79885.1"/>
    <property type="molecule type" value="Genomic_DNA"/>
</dbReference>
<dbReference type="InterPro" id="IPR001830">
    <property type="entry name" value="Glyco_trans_20"/>
</dbReference>
<evidence type="ECO:0000256" key="2">
    <source>
        <dbReference type="SAM" id="Phobius"/>
    </source>
</evidence>
<dbReference type="GO" id="GO:0003825">
    <property type="term" value="F:alpha,alpha-trehalose-phosphate synthase (UDP-forming) activity"/>
    <property type="evidence" value="ECO:0007669"/>
    <property type="project" value="TreeGrafter"/>
</dbReference>
<keyword evidence="2" id="KW-0472">Membrane</keyword>
<dbReference type="RefSeq" id="WP_163677072.1">
    <property type="nucleotide sequence ID" value="NZ_JAAIYP010000034.1"/>
</dbReference>
<keyword evidence="2" id="KW-1133">Transmembrane helix</keyword>
<dbReference type="AlphaFoldDB" id="A0A7C9QT40"/>
<evidence type="ECO:0000256" key="1">
    <source>
        <dbReference type="ARBA" id="ARBA00008799"/>
    </source>
</evidence>
<keyword evidence="2" id="KW-0812">Transmembrane</keyword>
<dbReference type="SUPFAM" id="SSF53756">
    <property type="entry name" value="UDP-Glycosyltransferase/glycogen phosphorylase"/>
    <property type="match status" value="1"/>
</dbReference>
<sequence length="748" mass="84213">MRLAFRFVLPLMLLLGGIAWAAAPLVGDLIGRWFRTDVELRSRLIFHSVHDSLLSLVLTTDDRRAGRKIDELFRRISQDERLLAIGLCSPEGKLLHKSAAWPKALPCPPAPVAGQEFGQRRLDTGTVLAAAFSLTSDRDDLGYLVILHDLSFIEKRSSSAEIYLAVFLGLLGMAAAGVTLLMARLTLHYWLKAMRKGLVYRPNAEGEDGKVPVEIQPLVREMRKVMRQLDAPRSLTEAIRVEWGPDSLRSLLRNELPDAEVMVVSNREPYIHNMESDQITVQRPASGLVTALEPIMRACGGTWIAHGSGSADQLKVDSSDRLGVPPEKPSYTLRRVWLSDAEQDGYYYGFANEGMWPLCHIAFVRPNFRTSDWEHYVAVNRKFADAVVAEARTSNPIVLVQDYHFALLPRMVRERLPDATIVTFWHIPWPNAEVFSICPWKEEILSGLLGSSILGFHTQFHCLNFVESVDRFMECQIDREHSTVSASSGTTLVRPYPISIEWPPAALAGQPPVKECGDLVRKKYGLKADVRIAVGVERFDYTKGIADRFRAVESLLENHPEWIGHFTLVQVAAPTRSRLPAYRDTQVEAETLVQSINARFGRDDWQPIILAATHHEPDAVFTLFRSADLCMVSSLHDGMNLVAKEFVAARDDDDGVLILSTFAGASRELHEALIVNPYDIHAMGEALHIGLSMPDDQRRDRMRLMREMVGEHNIYFWAGRMLLDAARIRKRRHIERQIADVSKEVAAK</sequence>
<feature type="transmembrane region" description="Helical" evidence="2">
    <location>
        <begin position="162"/>
        <end position="187"/>
    </location>
</feature>
<comment type="caution">
    <text evidence="3">The sequence shown here is derived from an EMBL/GenBank/DDBJ whole genome shotgun (WGS) entry which is preliminary data.</text>
</comment>
<protein>
    <submittedName>
        <fullName evidence="3">Trehalose-6-phosphate synthase</fullName>
    </submittedName>
</protein>
<comment type="similarity">
    <text evidence="1">Belongs to the glycosyltransferase 20 family.</text>
</comment>
<dbReference type="Pfam" id="PF00982">
    <property type="entry name" value="Glyco_transf_20"/>
    <property type="match status" value="1"/>
</dbReference>